<evidence type="ECO:0000313" key="3">
    <source>
        <dbReference type="Proteomes" id="UP000765509"/>
    </source>
</evidence>
<feature type="compositionally biased region" description="Polar residues" evidence="1">
    <location>
        <begin position="1"/>
        <end position="10"/>
    </location>
</feature>
<reference evidence="2" key="1">
    <citation type="submission" date="2021-03" db="EMBL/GenBank/DDBJ databases">
        <title>Draft genome sequence of rust myrtle Austropuccinia psidii MF-1, a brazilian biotype.</title>
        <authorList>
            <person name="Quecine M.C."/>
            <person name="Pachon D.M.R."/>
            <person name="Bonatelli M.L."/>
            <person name="Correr F.H."/>
            <person name="Franceschini L.M."/>
            <person name="Leite T.F."/>
            <person name="Margarido G.R.A."/>
            <person name="Almeida C.A."/>
            <person name="Ferrarezi J.A."/>
            <person name="Labate C.A."/>
        </authorList>
    </citation>
    <scope>NUCLEOTIDE SEQUENCE</scope>
    <source>
        <strain evidence="2">MF-1</strain>
    </source>
</reference>
<evidence type="ECO:0000256" key="1">
    <source>
        <dbReference type="SAM" id="MobiDB-lite"/>
    </source>
</evidence>
<dbReference type="Proteomes" id="UP000765509">
    <property type="component" value="Unassembled WGS sequence"/>
</dbReference>
<keyword evidence="3" id="KW-1185">Reference proteome</keyword>
<feature type="compositionally biased region" description="Basic and acidic residues" evidence="1">
    <location>
        <begin position="43"/>
        <end position="52"/>
    </location>
</feature>
<evidence type="ECO:0000313" key="2">
    <source>
        <dbReference type="EMBL" id="MBW0535530.1"/>
    </source>
</evidence>
<comment type="caution">
    <text evidence="2">The sequence shown here is derived from an EMBL/GenBank/DDBJ whole genome shotgun (WGS) entry which is preliminary data.</text>
</comment>
<sequence length="100" mass="11477">MEYTIIQTSNQKDKGLAQQEKGGKQGRSPISFYQKASSQPTSPRREEEQDKEFEEKILCKLQDLKNPEGFHGQFLQHGHKLDGIQGKRGIKNEITQFSNK</sequence>
<proteinExistence type="predicted"/>
<dbReference type="AlphaFoldDB" id="A0A9Q3F687"/>
<gene>
    <name evidence="2" type="ORF">O181_075245</name>
</gene>
<organism evidence="2 3">
    <name type="scientific">Austropuccinia psidii MF-1</name>
    <dbReference type="NCBI Taxonomy" id="1389203"/>
    <lineage>
        <taxon>Eukaryota</taxon>
        <taxon>Fungi</taxon>
        <taxon>Dikarya</taxon>
        <taxon>Basidiomycota</taxon>
        <taxon>Pucciniomycotina</taxon>
        <taxon>Pucciniomycetes</taxon>
        <taxon>Pucciniales</taxon>
        <taxon>Sphaerophragmiaceae</taxon>
        <taxon>Austropuccinia</taxon>
    </lineage>
</organism>
<dbReference type="EMBL" id="AVOT02040328">
    <property type="protein sequence ID" value="MBW0535530.1"/>
    <property type="molecule type" value="Genomic_DNA"/>
</dbReference>
<accession>A0A9Q3F687</accession>
<name>A0A9Q3F687_9BASI</name>
<feature type="region of interest" description="Disordered" evidence="1">
    <location>
        <begin position="1"/>
        <end position="52"/>
    </location>
</feature>
<protein>
    <submittedName>
        <fullName evidence="2">Uncharacterized protein</fullName>
    </submittedName>
</protein>